<feature type="transmembrane region" description="Helical" evidence="7">
    <location>
        <begin position="182"/>
        <end position="201"/>
    </location>
</feature>
<evidence type="ECO:0000256" key="6">
    <source>
        <dbReference type="SAM" id="MobiDB-lite"/>
    </source>
</evidence>
<gene>
    <name evidence="8" type="ORF">OLC1_LOCUS11258</name>
</gene>
<feature type="region of interest" description="Disordered" evidence="6">
    <location>
        <begin position="1"/>
        <end position="36"/>
    </location>
</feature>
<evidence type="ECO:0000256" key="4">
    <source>
        <dbReference type="ARBA" id="ARBA00022989"/>
    </source>
</evidence>
<name>A0AAV1D2Z5_OLDCO</name>
<dbReference type="GO" id="GO:0005737">
    <property type="term" value="C:cytoplasm"/>
    <property type="evidence" value="ECO:0007669"/>
    <property type="project" value="UniProtKB-ARBA"/>
</dbReference>
<organism evidence="8 9">
    <name type="scientific">Oldenlandia corymbosa var. corymbosa</name>
    <dbReference type="NCBI Taxonomy" id="529605"/>
    <lineage>
        <taxon>Eukaryota</taxon>
        <taxon>Viridiplantae</taxon>
        <taxon>Streptophyta</taxon>
        <taxon>Embryophyta</taxon>
        <taxon>Tracheophyta</taxon>
        <taxon>Spermatophyta</taxon>
        <taxon>Magnoliopsida</taxon>
        <taxon>eudicotyledons</taxon>
        <taxon>Gunneridae</taxon>
        <taxon>Pentapetalae</taxon>
        <taxon>asterids</taxon>
        <taxon>lamiids</taxon>
        <taxon>Gentianales</taxon>
        <taxon>Rubiaceae</taxon>
        <taxon>Rubioideae</taxon>
        <taxon>Spermacoceae</taxon>
        <taxon>Hedyotis-Oldenlandia complex</taxon>
        <taxon>Oldenlandia</taxon>
    </lineage>
</organism>
<reference evidence="8" key="1">
    <citation type="submission" date="2023-03" db="EMBL/GenBank/DDBJ databases">
        <authorList>
            <person name="Julca I."/>
        </authorList>
    </citation>
    <scope>NUCLEOTIDE SEQUENCE</scope>
</reference>
<feature type="transmembrane region" description="Helical" evidence="7">
    <location>
        <begin position="84"/>
        <end position="102"/>
    </location>
</feature>
<comment type="similarity">
    <text evidence="2">Belongs to the plant DMP1 protein family.</text>
</comment>
<evidence type="ECO:0000256" key="1">
    <source>
        <dbReference type="ARBA" id="ARBA00004141"/>
    </source>
</evidence>
<dbReference type="AlphaFoldDB" id="A0AAV1D2Z5"/>
<evidence type="ECO:0000256" key="3">
    <source>
        <dbReference type="ARBA" id="ARBA00022692"/>
    </source>
</evidence>
<dbReference type="InterPro" id="IPR007770">
    <property type="entry name" value="DMP"/>
</dbReference>
<keyword evidence="4 7" id="KW-1133">Transmembrane helix</keyword>
<feature type="compositionally biased region" description="Low complexity" evidence="6">
    <location>
        <begin position="17"/>
        <end position="29"/>
    </location>
</feature>
<comment type="subcellular location">
    <subcellularLocation>
        <location evidence="1">Membrane</location>
        <topology evidence="1">Multi-pass membrane protein</topology>
    </subcellularLocation>
</comment>
<evidence type="ECO:0000313" key="9">
    <source>
        <dbReference type="Proteomes" id="UP001161247"/>
    </source>
</evidence>
<feature type="transmembrane region" description="Helical" evidence="7">
    <location>
        <begin position="144"/>
        <end position="162"/>
    </location>
</feature>
<keyword evidence="9" id="KW-1185">Reference proteome</keyword>
<sequence length="218" mass="23691">MDIKVETPAAPAQNDQKTPLLTPKTPSSKSSDDDQNSAIRKAISSTFRGTAYLASRLPTGTVLTFQLLTPILSNHGVCDNATRIMTAVLLALCGFSCFVLSFSDSYKDEKGKVFYGFATFRGFYAIDRNVTIPPEEAKKRRINALDFLQAFLSLLVFATIALLDSNIVNCFYTKPSVQMGEILNSLPIANGVICSVLIVTFPTQRHGIDTAPNSSSIP</sequence>
<protein>
    <submittedName>
        <fullName evidence="8">OLC1v1039129C1</fullName>
    </submittedName>
</protein>
<dbReference type="Proteomes" id="UP001161247">
    <property type="component" value="Chromosome 4"/>
</dbReference>
<dbReference type="GO" id="GO:0016020">
    <property type="term" value="C:membrane"/>
    <property type="evidence" value="ECO:0007669"/>
    <property type="project" value="UniProtKB-SubCell"/>
</dbReference>
<dbReference type="Pfam" id="PF05078">
    <property type="entry name" value="DUF679"/>
    <property type="match status" value="1"/>
</dbReference>
<evidence type="ECO:0000256" key="2">
    <source>
        <dbReference type="ARBA" id="ARBA00008707"/>
    </source>
</evidence>
<keyword evidence="3 7" id="KW-0812">Transmembrane</keyword>
<dbReference type="PANTHER" id="PTHR31621">
    <property type="entry name" value="PROTEIN DMP3"/>
    <property type="match status" value="1"/>
</dbReference>
<evidence type="ECO:0000256" key="5">
    <source>
        <dbReference type="ARBA" id="ARBA00023136"/>
    </source>
</evidence>
<dbReference type="EMBL" id="OX459121">
    <property type="protein sequence ID" value="CAI9101736.1"/>
    <property type="molecule type" value="Genomic_DNA"/>
</dbReference>
<proteinExistence type="inferred from homology"/>
<dbReference type="GO" id="GO:0010256">
    <property type="term" value="P:endomembrane system organization"/>
    <property type="evidence" value="ECO:0007669"/>
    <property type="project" value="TreeGrafter"/>
</dbReference>
<keyword evidence="5 7" id="KW-0472">Membrane</keyword>
<dbReference type="PANTHER" id="PTHR31621:SF0">
    <property type="entry name" value="PROTEIN DMP6"/>
    <property type="match status" value="1"/>
</dbReference>
<accession>A0AAV1D2Z5</accession>
<evidence type="ECO:0000313" key="8">
    <source>
        <dbReference type="EMBL" id="CAI9101736.1"/>
    </source>
</evidence>
<evidence type="ECO:0000256" key="7">
    <source>
        <dbReference type="SAM" id="Phobius"/>
    </source>
</evidence>